<dbReference type="AlphaFoldDB" id="A0A4Q9MB79"/>
<sequence>MRDGGEAGDEAADDACSDKFKWQVMRRKEVHFSSSLSLIYVGIKVILEGRSVRASVRC</sequence>
<proteinExistence type="predicted"/>
<gene>
    <name evidence="1" type="ORF">BD311DRAFT_769048</name>
</gene>
<organism evidence="1">
    <name type="scientific">Dichomitus squalens</name>
    <dbReference type="NCBI Taxonomy" id="114155"/>
    <lineage>
        <taxon>Eukaryota</taxon>
        <taxon>Fungi</taxon>
        <taxon>Dikarya</taxon>
        <taxon>Basidiomycota</taxon>
        <taxon>Agaricomycotina</taxon>
        <taxon>Agaricomycetes</taxon>
        <taxon>Polyporales</taxon>
        <taxon>Polyporaceae</taxon>
        <taxon>Dichomitus</taxon>
    </lineage>
</organism>
<reference evidence="1" key="1">
    <citation type="submission" date="2019-01" db="EMBL/GenBank/DDBJ databases">
        <title>Draft genome sequences of three monokaryotic isolates of the white-rot basidiomycete fungus Dichomitus squalens.</title>
        <authorList>
            <consortium name="DOE Joint Genome Institute"/>
            <person name="Lopez S.C."/>
            <person name="Andreopoulos B."/>
            <person name="Pangilinan J."/>
            <person name="Lipzen A."/>
            <person name="Riley R."/>
            <person name="Ahrendt S."/>
            <person name="Ng V."/>
            <person name="Barry K."/>
            <person name="Daum C."/>
            <person name="Grigoriev I.V."/>
            <person name="Hilden K.S."/>
            <person name="Makela M.R."/>
            <person name="de Vries R.P."/>
        </authorList>
    </citation>
    <scope>NUCLEOTIDE SEQUENCE [LARGE SCALE GENOMIC DNA]</scope>
    <source>
        <strain evidence="1">OM18370.1</strain>
    </source>
</reference>
<evidence type="ECO:0000313" key="1">
    <source>
        <dbReference type="EMBL" id="TBU23172.1"/>
    </source>
</evidence>
<name>A0A4Q9MB79_9APHY</name>
<accession>A0A4Q9MB79</accession>
<protein>
    <submittedName>
        <fullName evidence="1">Uncharacterized protein</fullName>
    </submittedName>
</protein>
<dbReference type="Proteomes" id="UP000292957">
    <property type="component" value="Unassembled WGS sequence"/>
</dbReference>
<dbReference type="EMBL" id="ML143513">
    <property type="protein sequence ID" value="TBU23172.1"/>
    <property type="molecule type" value="Genomic_DNA"/>
</dbReference>